<name>A0A0G1B5B6_9BACT</name>
<dbReference type="EMBL" id="LCCN01000005">
    <property type="protein sequence ID" value="KKS32723.1"/>
    <property type="molecule type" value="Genomic_DNA"/>
</dbReference>
<protein>
    <submittedName>
        <fullName evidence="1">Uncharacterized protein</fullName>
    </submittedName>
</protein>
<dbReference type="Proteomes" id="UP000034160">
    <property type="component" value="Unassembled WGS sequence"/>
</dbReference>
<evidence type="ECO:0000313" key="2">
    <source>
        <dbReference type="Proteomes" id="UP000034160"/>
    </source>
</evidence>
<organism evidence="1 2">
    <name type="scientific">Candidatus Amesbacteria bacterium GW2011_GWA2_42_12</name>
    <dbReference type="NCBI Taxonomy" id="1618356"/>
    <lineage>
        <taxon>Bacteria</taxon>
        <taxon>Candidatus Amesiibacteriota</taxon>
    </lineage>
</organism>
<proteinExistence type="predicted"/>
<accession>A0A0G1B5B6</accession>
<reference evidence="1 2" key="1">
    <citation type="journal article" date="2015" name="Nature">
        <title>rRNA introns, odd ribosomes, and small enigmatic genomes across a large radiation of phyla.</title>
        <authorList>
            <person name="Brown C.T."/>
            <person name="Hug L.A."/>
            <person name="Thomas B.C."/>
            <person name="Sharon I."/>
            <person name="Castelle C.J."/>
            <person name="Singh A."/>
            <person name="Wilkins M.J."/>
            <person name="Williams K.H."/>
            <person name="Banfield J.F."/>
        </authorList>
    </citation>
    <scope>NUCLEOTIDE SEQUENCE [LARGE SCALE GENOMIC DNA]</scope>
</reference>
<dbReference type="STRING" id="1618356.UU93_C0005G0031"/>
<gene>
    <name evidence="1" type="ORF">UU93_C0005G0031</name>
</gene>
<dbReference type="AlphaFoldDB" id="A0A0G1B5B6"/>
<sequence length="156" mass="16585">MVLGNVSIESGVLGVGDPTLQIPDGLNPDQWLKHIKDGNAACCNTGGDGTFGVIIRTSEDSLDLLPEEGEKISSLSSPTLINVPSGNLVIADMANLGDLKLPAGCVLYSIDPGIYECMIHMCDNEPKEFLGFVIVLKKSEATEARNDKVWGIEQLG</sequence>
<comment type="caution">
    <text evidence="1">The sequence shown here is derived from an EMBL/GenBank/DDBJ whole genome shotgun (WGS) entry which is preliminary data.</text>
</comment>
<evidence type="ECO:0000313" key="1">
    <source>
        <dbReference type="EMBL" id="KKS32723.1"/>
    </source>
</evidence>